<dbReference type="EMBL" id="KN833749">
    <property type="protein sequence ID" value="KIK21663.1"/>
    <property type="molecule type" value="Genomic_DNA"/>
</dbReference>
<protein>
    <submittedName>
        <fullName evidence="1">Uncharacterized protein</fullName>
    </submittedName>
</protein>
<evidence type="ECO:0000313" key="1">
    <source>
        <dbReference type="EMBL" id="KIK21663.1"/>
    </source>
</evidence>
<organism evidence="1 2">
    <name type="scientific">Pisolithus microcarpus 441</name>
    <dbReference type="NCBI Taxonomy" id="765257"/>
    <lineage>
        <taxon>Eukaryota</taxon>
        <taxon>Fungi</taxon>
        <taxon>Dikarya</taxon>
        <taxon>Basidiomycota</taxon>
        <taxon>Agaricomycotina</taxon>
        <taxon>Agaricomycetes</taxon>
        <taxon>Agaricomycetidae</taxon>
        <taxon>Boletales</taxon>
        <taxon>Sclerodermatineae</taxon>
        <taxon>Pisolithaceae</taxon>
        <taxon>Pisolithus</taxon>
    </lineage>
</organism>
<evidence type="ECO:0000313" key="2">
    <source>
        <dbReference type="Proteomes" id="UP000054018"/>
    </source>
</evidence>
<dbReference type="HOGENOM" id="CLU_3074372_0_0_1"/>
<reference evidence="2" key="2">
    <citation type="submission" date="2015-01" db="EMBL/GenBank/DDBJ databases">
        <title>Evolutionary Origins and Diversification of the Mycorrhizal Mutualists.</title>
        <authorList>
            <consortium name="DOE Joint Genome Institute"/>
            <consortium name="Mycorrhizal Genomics Consortium"/>
            <person name="Kohler A."/>
            <person name="Kuo A."/>
            <person name="Nagy L.G."/>
            <person name="Floudas D."/>
            <person name="Copeland A."/>
            <person name="Barry K.W."/>
            <person name="Cichocki N."/>
            <person name="Veneault-Fourrey C."/>
            <person name="LaButti K."/>
            <person name="Lindquist E.A."/>
            <person name="Lipzen A."/>
            <person name="Lundell T."/>
            <person name="Morin E."/>
            <person name="Murat C."/>
            <person name="Riley R."/>
            <person name="Ohm R."/>
            <person name="Sun H."/>
            <person name="Tunlid A."/>
            <person name="Henrissat B."/>
            <person name="Grigoriev I.V."/>
            <person name="Hibbett D.S."/>
            <person name="Martin F."/>
        </authorList>
    </citation>
    <scope>NUCLEOTIDE SEQUENCE [LARGE SCALE GENOMIC DNA]</scope>
    <source>
        <strain evidence="2">441</strain>
    </source>
</reference>
<accession>A0A0C9ZPG7</accession>
<keyword evidence="2" id="KW-1185">Reference proteome</keyword>
<proteinExistence type="predicted"/>
<dbReference type="Proteomes" id="UP000054018">
    <property type="component" value="Unassembled WGS sequence"/>
</dbReference>
<dbReference type="OrthoDB" id="2606601at2759"/>
<sequence>LSGVQVAQVQLIFDLPDHLRSYPHPLAYVKWFTALQQHDPVSGLYIITCSTR</sequence>
<name>A0A0C9ZPG7_9AGAM</name>
<feature type="non-terminal residue" evidence="1">
    <location>
        <position position="1"/>
    </location>
</feature>
<reference evidence="1 2" key="1">
    <citation type="submission" date="2014-04" db="EMBL/GenBank/DDBJ databases">
        <authorList>
            <consortium name="DOE Joint Genome Institute"/>
            <person name="Kuo A."/>
            <person name="Kohler A."/>
            <person name="Costa M.D."/>
            <person name="Nagy L.G."/>
            <person name="Floudas D."/>
            <person name="Copeland A."/>
            <person name="Barry K.W."/>
            <person name="Cichocki N."/>
            <person name="Veneault-Fourrey C."/>
            <person name="LaButti K."/>
            <person name="Lindquist E.A."/>
            <person name="Lipzen A."/>
            <person name="Lundell T."/>
            <person name="Morin E."/>
            <person name="Murat C."/>
            <person name="Sun H."/>
            <person name="Tunlid A."/>
            <person name="Henrissat B."/>
            <person name="Grigoriev I.V."/>
            <person name="Hibbett D.S."/>
            <person name="Martin F."/>
            <person name="Nordberg H.P."/>
            <person name="Cantor M.N."/>
            <person name="Hua S.X."/>
        </authorList>
    </citation>
    <scope>NUCLEOTIDE SEQUENCE [LARGE SCALE GENOMIC DNA]</scope>
    <source>
        <strain evidence="1 2">441</strain>
    </source>
</reference>
<dbReference type="AlphaFoldDB" id="A0A0C9ZPG7"/>
<feature type="non-terminal residue" evidence="1">
    <location>
        <position position="52"/>
    </location>
</feature>
<gene>
    <name evidence="1" type="ORF">PISMIDRAFT_54417</name>
</gene>